<keyword evidence="4" id="KW-0843">Virulence</keyword>
<dbReference type="InterPro" id="IPR029115">
    <property type="entry name" value="Ntox23"/>
</dbReference>
<dbReference type="InterPro" id="IPR013517">
    <property type="entry name" value="FG-GAP"/>
</dbReference>
<evidence type="ECO:0000259" key="7">
    <source>
        <dbReference type="Pfam" id="PF15528"/>
    </source>
</evidence>
<keyword evidence="5" id="KW-1133">Transmembrane helix</keyword>
<comment type="subcellular location">
    <subcellularLocation>
        <location evidence="1">Secreted</location>
    </subcellularLocation>
</comment>
<feature type="transmembrane region" description="Helical" evidence="5">
    <location>
        <begin position="2005"/>
        <end position="2025"/>
    </location>
</feature>
<accession>A0ABU9N3N4</accession>
<dbReference type="Gene3D" id="2.180.10.10">
    <property type="entry name" value="RHS repeat-associated core"/>
    <property type="match status" value="2"/>
</dbReference>
<dbReference type="RefSeq" id="WP_342695546.1">
    <property type="nucleotide sequence ID" value="NZ_JBCGDO010000006.1"/>
</dbReference>
<dbReference type="Pfam" id="PF03534">
    <property type="entry name" value="SpvB"/>
    <property type="match status" value="1"/>
</dbReference>
<keyword evidence="2" id="KW-0964">Secreted</keyword>
<keyword evidence="3 6" id="KW-0732">Signal</keyword>
<comment type="caution">
    <text evidence="8">The sequence shown here is derived from an EMBL/GenBank/DDBJ whole genome shotgun (WGS) entry which is preliminary data.</text>
</comment>
<evidence type="ECO:0000256" key="3">
    <source>
        <dbReference type="ARBA" id="ARBA00022729"/>
    </source>
</evidence>
<organism evidence="8 9">
    <name type="scientific">Flavobacterium aureirubrum</name>
    <dbReference type="NCBI Taxonomy" id="3133147"/>
    <lineage>
        <taxon>Bacteria</taxon>
        <taxon>Pseudomonadati</taxon>
        <taxon>Bacteroidota</taxon>
        <taxon>Flavobacteriia</taxon>
        <taxon>Flavobacteriales</taxon>
        <taxon>Flavobacteriaceae</taxon>
        <taxon>Flavobacterium</taxon>
    </lineage>
</organism>
<dbReference type="InterPro" id="IPR050708">
    <property type="entry name" value="T6SS_VgrG/RHS"/>
</dbReference>
<protein>
    <submittedName>
        <fullName evidence="8">Polymorphic toxin type 23 domain-containing protein</fullName>
    </submittedName>
</protein>
<keyword evidence="9" id="KW-1185">Reference proteome</keyword>
<evidence type="ECO:0000256" key="4">
    <source>
        <dbReference type="ARBA" id="ARBA00023026"/>
    </source>
</evidence>
<dbReference type="InterPro" id="IPR028994">
    <property type="entry name" value="Integrin_alpha_N"/>
</dbReference>
<dbReference type="SUPFAM" id="SSF69318">
    <property type="entry name" value="Integrin alpha N-terminal domain"/>
    <property type="match status" value="1"/>
</dbReference>
<dbReference type="NCBIfam" id="TIGR03696">
    <property type="entry name" value="Rhs_assc_core"/>
    <property type="match status" value="1"/>
</dbReference>
<dbReference type="Pfam" id="PF13517">
    <property type="entry name" value="FG-GAP_3"/>
    <property type="match status" value="1"/>
</dbReference>
<evidence type="ECO:0000256" key="1">
    <source>
        <dbReference type="ARBA" id="ARBA00004613"/>
    </source>
</evidence>
<dbReference type="PANTHER" id="PTHR32305:SF15">
    <property type="entry name" value="PROTEIN RHSA-RELATED"/>
    <property type="match status" value="1"/>
</dbReference>
<dbReference type="PANTHER" id="PTHR32305">
    <property type="match status" value="1"/>
</dbReference>
<dbReference type="InterPro" id="IPR003284">
    <property type="entry name" value="Sal_SpvB"/>
</dbReference>
<dbReference type="Proteomes" id="UP001460072">
    <property type="component" value="Unassembled WGS sequence"/>
</dbReference>
<name>A0ABU9N3N4_9FLAO</name>
<evidence type="ECO:0000256" key="2">
    <source>
        <dbReference type="ARBA" id="ARBA00022525"/>
    </source>
</evidence>
<sequence>MKKIVLFYFLLNSVVSFSQEDVFGNSPVHGIIPIKRGDIQEKSVIANRNATTISNATPSTPTGNSTEVGVTEGQLSVSLTGGATYNIPIAVPPGINGIVPQVSLSYNSQGGNGLAGYGWNISGVSVITRIPTTKFHDNIIDGVDFNSLDRFALDGQRLIVKNGTTGVYGANGTVYETESFSNVQITSYGVHPSGANYGPAYFIVQYPDGSIAHYGNSTTSRSLTDWAITYWQNPQGVRISYNYVLSNNNLSISTVSYGTRLTTTPINEISFVYKNRTRQEQAYIGGQSFVRSTILSEIRVKGHNIGFRNYLLSHEATSLGYERLKSITEKSGDNTKSFNPTVFNYETTIEDIAFNTNSATLSIGNIRSDNSATVQGDFDGDGNMDIILYPTTGANSNKKYWLFSDIQGTGLNIGSEHNVGTFTEIFPTSWLSWNNKLMPMQGWCVIQHNTSSNLTSFKNYSTGIANPIYFQYEKTYQFPKITYSYWKYPCGNGGGTNPILDPGTGDPIDPIVTEPTWTEIVREIPKEYASGDFNGDGLTDVLIIEKSLTYSIQNYCTSSTQSYSGGKVYFFDLDRRLTTNTPIVAGYFQTTNNSKFITADFNGDGKTDIFIFDDNICRVYTLNNSNNIILITTINSTNINLSKPILMGDYNGDGKADFMIPKVHESNLFTKYISIGNNVAYTEFDTGFPYLPNFYDGNASTIQQIIPNDFNNDGKTDFIITRCRYVHSGAANWVNQNRFISVRYFANKGTTFESSMFTVKQDNTGINHFPIPVSLSFDKENSNKQISFISNNNIYSALSPKDNVIDTSLKEIILGNGVKEVISYQPLNNDDLSYDNAFFPSTSTENYPNFDIKVANNFRIVSKLEQVTATQYKQQKLKYYGAVSNVEGLGFLGFRGLARTNWFNDDNPVISSVSKHDITKRGAAIETFSVLGETFGNFTNYSPSSFINKTNMTYVDQLLSNKVYKINNTVTISSNGLEVTSKEVTTTYDTNNNPLTTTSLSKNGTTTERTEVVNIEYFPSTTSPTYVIGRLKKKNSSVTHNGDTMTGEEIYTYNTAHLVSNIQKKGHLTNYLTEDNSIYDVFGNIRQKKITAVGLTPRITNFTYDPTGRFLMSSTDIEGLVTSYTYNTSNGLLLTETLPSNAGYPLITTYGYDVWGKKIKETDYLGKNLNLSYSWLSAGLSGNFVLSTSGDDNSSTFSWYDDLGRKIAEGFRTINDASSSESNNSWKTFEYDIYDRERKSYEPQLSLLPQWSGLFSTTTYDFYGRTTQVVEHTGKTSNINYDGLTTTASDGVSNATVIKNSLGNIVSKTDNGGTINYQYYANGNLKQSNFGGVIVAVEQDGWGRKTKLIDPSAGTYEYQYNEFGEMKKEITPKGETSYTIDNFGKVTVKTIQGTGGDPTNTKTTYTYNPTTKLLTNTRYDDFAGGFYTLYSYGYDNYKRINFNDESGFNAYYQRATFFDAFGRPEKELYTAVNTSDNKRSDKWVKNTYKNGHHWQILDDATNQVLWQTSKVNARGQLTNGNYGNGISVTNTYDQYGLPTQFKHDKTTSPAVNIMTLNTVFETQRGNLTSRYNSMFDYQENFTYDNLDRLTNWKETGDLLSNHTFSTTSTEGFQSVAGATLSLTNGGLLTTAIGQGKGTEKLVLSNSVSGKTINVKGVFQNYSTANGTILNLRIYEKNISTGIVVSTSSIPITPGNFSYAKTIVNSGCNVFVKLDISNPNVSNASMSFHLDNITFTLSVDDFQSYDTLGRINENNVGTYNYTNINQANSVPKHFQNSSIITKPDYQNYYQNRANLDITYNAFKSPIDIIEEGKDKISFIYNMNNSRSTMYYGSLETNKLSRRFRKHYSADGTMEIKQDMVNGTVEFITYIGGDGYTAPVILKSDGTTQQYMYLHRDYLGSIVAVTNQAGAVVEKRLFDAWGNIKRIQDGAGNNLTKLTVIERGYTGHEHLQGVVLIHMNGRLYDPVIHRFLQPDNFISDPQNTQAFNRYSYVLNNPLKYSDASGELPVLVVAAIVGAIAGGAGYIAHAIQTGNWSWGGFGMAVVGGAAVGALTGGLGGASATCVTLSAAGNAAASSFVAAFFPAISVPVGDWSFSISPSIAFGNASGAGVSFGVSYSDGDWSFSGGVGIMSYGNYNGFGANSNEIRYSILANYDDGKTGFSLGTNFWRGSAGSDGNNLNQRTGVIGFHSNDFNVMYENDGGFGMDQLQLGDKGDSYRTAALNLSIGDFTAGFNLMTGYRGRDNQEYENENMKIGKNWKFGTQDQYGAKFPRGYVHETGNKYRLGALSVGYKGYRVGINSERIRHAIQDKAIHGIIGDAGFQNTSWNVKGYFQHKTPNIFTSW</sequence>
<dbReference type="Gene3D" id="2.40.128.340">
    <property type="match status" value="1"/>
</dbReference>
<keyword evidence="5" id="KW-0812">Transmembrane</keyword>
<reference evidence="8 9" key="1">
    <citation type="submission" date="2024-03" db="EMBL/GenBank/DDBJ databases">
        <title>Two novel species of the genus Flavobacterium exhibiting potentially degradation of complex polysaccharides.</title>
        <authorList>
            <person name="Lian X."/>
        </authorList>
    </citation>
    <scope>NUCLEOTIDE SEQUENCE [LARGE SCALE GENOMIC DNA]</scope>
    <source>
        <strain evidence="9">j3</strain>
    </source>
</reference>
<evidence type="ECO:0000256" key="6">
    <source>
        <dbReference type="SAM" id="SignalP"/>
    </source>
</evidence>
<dbReference type="InterPro" id="IPR022385">
    <property type="entry name" value="Rhs_assc_core"/>
</dbReference>
<gene>
    <name evidence="8" type="ORF">WFZ85_06840</name>
</gene>
<feature type="domain" description="Bacterial toxin 23" evidence="7">
    <location>
        <begin position="2106"/>
        <end position="2311"/>
    </location>
</feature>
<keyword evidence="5" id="KW-0472">Membrane</keyword>
<evidence type="ECO:0000313" key="8">
    <source>
        <dbReference type="EMBL" id="MEM0542327.1"/>
    </source>
</evidence>
<evidence type="ECO:0000256" key="5">
    <source>
        <dbReference type="SAM" id="Phobius"/>
    </source>
</evidence>
<feature type="transmembrane region" description="Helical" evidence="5">
    <location>
        <begin position="2037"/>
        <end position="2058"/>
    </location>
</feature>
<evidence type="ECO:0000313" key="9">
    <source>
        <dbReference type="Proteomes" id="UP001460072"/>
    </source>
</evidence>
<dbReference type="Pfam" id="PF15528">
    <property type="entry name" value="Ntox23"/>
    <property type="match status" value="1"/>
</dbReference>
<feature type="signal peptide" evidence="6">
    <location>
        <begin position="1"/>
        <end position="18"/>
    </location>
</feature>
<proteinExistence type="predicted"/>
<feature type="chain" id="PRO_5046709990" evidence="6">
    <location>
        <begin position="19"/>
        <end position="2341"/>
    </location>
</feature>
<dbReference type="EMBL" id="JBCGDO010000006">
    <property type="protein sequence ID" value="MEM0542327.1"/>
    <property type="molecule type" value="Genomic_DNA"/>
</dbReference>